<evidence type="ECO:0000256" key="1">
    <source>
        <dbReference type="SAM" id="Phobius"/>
    </source>
</evidence>
<evidence type="ECO:0000313" key="3">
    <source>
        <dbReference type="Proteomes" id="UP000009149"/>
    </source>
</evidence>
<dbReference type="PANTHER" id="PTHR33639:SF2">
    <property type="entry name" value="DUF393 DOMAIN-CONTAINING PROTEIN"/>
    <property type="match status" value="1"/>
</dbReference>
<dbReference type="InterPro" id="IPR052927">
    <property type="entry name" value="DCC_oxidoreductase"/>
</dbReference>
<proteinExistence type="predicted"/>
<dbReference type="AlphaFoldDB" id="B3E091"/>
<name>B3E091_METI4</name>
<keyword evidence="1" id="KW-1133">Transmembrane helix</keyword>
<evidence type="ECO:0000313" key="2">
    <source>
        <dbReference type="EMBL" id="ACD84320.1"/>
    </source>
</evidence>
<dbReference type="GO" id="GO:0015035">
    <property type="term" value="F:protein-disulfide reductase activity"/>
    <property type="evidence" value="ECO:0007669"/>
    <property type="project" value="InterPro"/>
</dbReference>
<dbReference type="Proteomes" id="UP000009149">
    <property type="component" value="Chromosome"/>
</dbReference>
<sequence>MDPYFSTPDLKEKQIIFFDGICSLCNAFVSFVFSKDKEHHFFFASRQGKFFEDLKAYMGEEEKRADSIVLCRNQKGRWEFFIESRALIEILKGLPGLRWIAAFLSVFPRPFLDRLYRLVANNRYRLFGKRESCRLPSPEEKAYFLD</sequence>
<dbReference type="HOGENOM" id="CLU_092206_2_1_0"/>
<keyword evidence="1" id="KW-0472">Membrane</keyword>
<dbReference type="Pfam" id="PF04134">
    <property type="entry name" value="DCC1-like"/>
    <property type="match status" value="1"/>
</dbReference>
<dbReference type="EMBL" id="CP000975">
    <property type="protein sequence ID" value="ACD84320.1"/>
    <property type="molecule type" value="Genomic_DNA"/>
</dbReference>
<protein>
    <submittedName>
        <fullName evidence="2">Predicted thiol-disulfide oxidoreductase</fullName>
    </submittedName>
</protein>
<dbReference type="eggNOG" id="COG3011">
    <property type="taxonomic scope" value="Bacteria"/>
</dbReference>
<keyword evidence="1" id="KW-0812">Transmembrane</keyword>
<dbReference type="PANTHER" id="PTHR33639">
    <property type="entry name" value="THIOL-DISULFIDE OXIDOREDUCTASE DCC"/>
    <property type="match status" value="1"/>
</dbReference>
<accession>B3E091</accession>
<dbReference type="STRING" id="481448.Minf_2266"/>
<feature type="transmembrane region" description="Helical" evidence="1">
    <location>
        <begin position="15"/>
        <end position="33"/>
    </location>
</feature>
<organism evidence="2 3">
    <name type="scientific">Methylacidiphilum infernorum (isolate V4)</name>
    <name type="common">Methylokorus infernorum (strain V4)</name>
    <dbReference type="NCBI Taxonomy" id="481448"/>
    <lineage>
        <taxon>Bacteria</taxon>
        <taxon>Pseudomonadati</taxon>
        <taxon>Verrucomicrobiota</taxon>
        <taxon>Methylacidiphilae</taxon>
        <taxon>Methylacidiphilales</taxon>
        <taxon>Methylacidiphilaceae</taxon>
        <taxon>Methylacidiphilum (ex Ratnadevi et al. 2023)</taxon>
    </lineage>
</organism>
<reference evidence="2 3" key="1">
    <citation type="journal article" date="2008" name="Biol. Direct">
        <title>Complete genome sequence of the extremely acidophilic methanotroph isolate V4, Methylacidiphilum infernorum, a representative of the bacterial phylum Verrucomicrobia.</title>
        <authorList>
            <person name="Hou S."/>
            <person name="Makarova K.S."/>
            <person name="Saw J.H."/>
            <person name="Senin P."/>
            <person name="Ly B.V."/>
            <person name="Zhou Z."/>
            <person name="Ren Y."/>
            <person name="Wang J."/>
            <person name="Galperin M.Y."/>
            <person name="Omelchenko M.V."/>
            <person name="Wolf Y.I."/>
            <person name="Yutin N."/>
            <person name="Koonin E.V."/>
            <person name="Stott M.B."/>
            <person name="Mountain B.W."/>
            <person name="Crowe M.A."/>
            <person name="Smirnova A.V."/>
            <person name="Dunfield P.F."/>
            <person name="Feng L."/>
            <person name="Wang L."/>
            <person name="Alam M."/>
        </authorList>
    </citation>
    <scope>NUCLEOTIDE SEQUENCE [LARGE SCALE GENOMIC DNA]</scope>
    <source>
        <strain evidence="3">Isolate V4</strain>
    </source>
</reference>
<gene>
    <name evidence="2" type="ordered locus">Minf_2266</name>
</gene>
<dbReference type="InterPro" id="IPR007263">
    <property type="entry name" value="DCC1-like"/>
</dbReference>
<dbReference type="RefSeq" id="WP_012464600.1">
    <property type="nucleotide sequence ID" value="NC_010794.1"/>
</dbReference>
<dbReference type="KEGG" id="min:Minf_2266"/>
<dbReference type="OrthoDB" id="9785438at2"/>